<dbReference type="Gene3D" id="3.30.70.270">
    <property type="match status" value="1"/>
</dbReference>
<dbReference type="Proteomes" id="UP000198640">
    <property type="component" value="Unassembled WGS sequence"/>
</dbReference>
<keyword evidence="2" id="KW-0808">Transferase</keyword>
<dbReference type="AlphaFoldDB" id="A0A1H3PXH4"/>
<feature type="domain" description="Reverse transcriptase" evidence="1">
    <location>
        <begin position="1"/>
        <end position="208"/>
    </location>
</feature>
<dbReference type="PROSITE" id="PS50878">
    <property type="entry name" value="RT_POL"/>
    <property type="match status" value="1"/>
</dbReference>
<protein>
    <submittedName>
        <fullName evidence="2">Reverse transcriptase (RNA-dependent DNA polymerase)</fullName>
    </submittedName>
</protein>
<proteinExistence type="predicted"/>
<evidence type="ECO:0000313" key="2">
    <source>
        <dbReference type="EMBL" id="SDZ05786.1"/>
    </source>
</evidence>
<keyword evidence="3" id="KW-1185">Reference proteome</keyword>
<dbReference type="EMBL" id="FNOY01000118">
    <property type="protein sequence ID" value="SDZ05786.1"/>
    <property type="molecule type" value="Genomic_DNA"/>
</dbReference>
<dbReference type="RefSeq" id="WP_090415902.1">
    <property type="nucleotide sequence ID" value="NZ_FNOY01000118.1"/>
</dbReference>
<evidence type="ECO:0000259" key="1">
    <source>
        <dbReference type="PROSITE" id="PS50878"/>
    </source>
</evidence>
<organism evidence="2 3">
    <name type="scientific">Nitrosomonas halophila</name>
    <dbReference type="NCBI Taxonomy" id="44576"/>
    <lineage>
        <taxon>Bacteria</taxon>
        <taxon>Pseudomonadati</taxon>
        <taxon>Pseudomonadota</taxon>
        <taxon>Betaproteobacteria</taxon>
        <taxon>Nitrosomonadales</taxon>
        <taxon>Nitrosomonadaceae</taxon>
        <taxon>Nitrosomonas</taxon>
    </lineage>
</organism>
<gene>
    <name evidence="2" type="ORF">SAMN05421881_11183</name>
</gene>
<sequence>MRPHERWNSKFQIKKGAWVFIPTKETIDNGLQIKKLIEKHWSFPKYYFHLIKGGHVRALHEHKKHKFFIHLDIKNFFGQINRSRVTRSLKEYVSYEKAREIAVESTVRLPESTEVKYILPFGFVQSPIIASICLSKSALGRHLTSLKQQNEYAVSIYMDDILVSANNSEKLMMEIMRIKAASEKSKLLLNAAKQVGPDTRIKAFNIEISQDLLQITPSKLQELANTYATSENDHQRAGIFNYVLSVNPSQVEAFLQS</sequence>
<dbReference type="SUPFAM" id="SSF56672">
    <property type="entry name" value="DNA/RNA polymerases"/>
    <property type="match status" value="1"/>
</dbReference>
<reference evidence="2 3" key="1">
    <citation type="submission" date="2016-10" db="EMBL/GenBank/DDBJ databases">
        <authorList>
            <person name="de Groot N.N."/>
        </authorList>
    </citation>
    <scope>NUCLEOTIDE SEQUENCE [LARGE SCALE GENOMIC DNA]</scope>
    <source>
        <strain evidence="2 3">Nm1</strain>
    </source>
</reference>
<evidence type="ECO:0000313" key="3">
    <source>
        <dbReference type="Proteomes" id="UP000198640"/>
    </source>
</evidence>
<dbReference type="OrthoDB" id="7862649at2"/>
<name>A0A1H3PXH4_9PROT</name>
<keyword evidence="2" id="KW-0695">RNA-directed DNA polymerase</keyword>
<accession>A0A1H3PXH4</accession>
<dbReference type="GO" id="GO:0003964">
    <property type="term" value="F:RNA-directed DNA polymerase activity"/>
    <property type="evidence" value="ECO:0007669"/>
    <property type="project" value="UniProtKB-KW"/>
</dbReference>
<dbReference type="InterPro" id="IPR000477">
    <property type="entry name" value="RT_dom"/>
</dbReference>
<dbReference type="Pfam" id="PF00078">
    <property type="entry name" value="RVT_1"/>
    <property type="match status" value="1"/>
</dbReference>
<keyword evidence="2" id="KW-0548">Nucleotidyltransferase</keyword>
<dbReference type="InterPro" id="IPR043502">
    <property type="entry name" value="DNA/RNA_pol_sf"/>
</dbReference>
<dbReference type="InterPro" id="IPR043128">
    <property type="entry name" value="Rev_trsase/Diguanyl_cyclase"/>
</dbReference>